<keyword evidence="2" id="KW-1185">Reference proteome</keyword>
<gene>
    <name evidence="1" type="ORF">E5Z02_20805</name>
</gene>
<proteinExistence type="predicted"/>
<sequence>MRDVLPHCRIVYGSIGPNTPRRTGVAPVQGRYGAVVPLGSRLRALTLSGCPRMLQVALRACAPQT</sequence>
<evidence type="ECO:0000313" key="2">
    <source>
        <dbReference type="Proteomes" id="UP000306274"/>
    </source>
</evidence>
<protein>
    <submittedName>
        <fullName evidence="1">Uncharacterized protein</fullName>
    </submittedName>
</protein>
<comment type="caution">
    <text evidence="1">The sequence shown here is derived from an EMBL/GenBank/DDBJ whole genome shotgun (WGS) entry which is preliminary data.</text>
</comment>
<name>A0ABY2PBH1_9ACTN</name>
<accession>A0ABY2PBH1</accession>
<organism evidence="1 2">
    <name type="scientific">Streptomyces rhizosphaericola</name>
    <dbReference type="NCBI Taxonomy" id="2564098"/>
    <lineage>
        <taxon>Bacteria</taxon>
        <taxon>Bacillati</taxon>
        <taxon>Actinomycetota</taxon>
        <taxon>Actinomycetes</taxon>
        <taxon>Kitasatosporales</taxon>
        <taxon>Streptomycetaceae</taxon>
        <taxon>Streptomyces</taxon>
    </lineage>
</organism>
<dbReference type="EMBL" id="SRZK01000213">
    <property type="protein sequence ID" value="TGZ07449.1"/>
    <property type="molecule type" value="Genomic_DNA"/>
</dbReference>
<evidence type="ECO:0000313" key="1">
    <source>
        <dbReference type="EMBL" id="TGZ07449.1"/>
    </source>
</evidence>
<dbReference type="Proteomes" id="UP000306274">
    <property type="component" value="Unassembled WGS sequence"/>
</dbReference>
<reference evidence="1 2" key="1">
    <citation type="submission" date="2019-04" db="EMBL/GenBank/DDBJ databases">
        <title>Streptomyces rhizosphaericola sp. nov., an actinobacterium isolated from the wheat rhizosphere.</title>
        <authorList>
            <person name="Vargas Hoyos H.A."/>
            <person name="Santos S.N."/>
            <person name="Genuario D.B."/>
            <person name="Melo I.S."/>
            <person name="Da Silva L.J."/>
            <person name="Da Silva F.S.P."/>
            <person name="Zucchi T.D."/>
        </authorList>
    </citation>
    <scope>NUCLEOTIDE SEQUENCE [LARGE SCALE GENOMIC DNA]</scope>
    <source>
        <strain evidence="1 2">1AS2c</strain>
    </source>
</reference>